<dbReference type="CDD" id="cd07377">
    <property type="entry name" value="WHTH_GntR"/>
    <property type="match status" value="1"/>
</dbReference>
<dbReference type="GeneID" id="95353011"/>
<dbReference type="AlphaFoldDB" id="A0A919FML1"/>
<dbReference type="GO" id="GO:0003677">
    <property type="term" value="F:DNA binding"/>
    <property type="evidence" value="ECO:0007669"/>
    <property type="project" value="UniProtKB-KW"/>
</dbReference>
<dbReference type="EMBL" id="BNBO01000010">
    <property type="protein sequence ID" value="GHH68486.1"/>
    <property type="molecule type" value="Genomic_DNA"/>
</dbReference>
<dbReference type="PROSITE" id="PS50949">
    <property type="entry name" value="HTH_GNTR"/>
    <property type="match status" value="1"/>
</dbReference>
<dbReference type="Gene3D" id="1.10.10.10">
    <property type="entry name" value="Winged helix-like DNA-binding domain superfamily/Winged helix DNA-binding domain"/>
    <property type="match status" value="1"/>
</dbReference>
<dbReference type="Gene3D" id="3.40.1410.10">
    <property type="entry name" value="Chorismate lyase-like"/>
    <property type="match status" value="1"/>
</dbReference>
<dbReference type="SUPFAM" id="SSF46785">
    <property type="entry name" value="Winged helix' DNA-binding domain"/>
    <property type="match status" value="1"/>
</dbReference>
<dbReference type="InterPro" id="IPR028978">
    <property type="entry name" value="Chorismate_lyase_/UTRA_dom_sf"/>
</dbReference>
<dbReference type="InterPro" id="IPR036388">
    <property type="entry name" value="WH-like_DNA-bd_sf"/>
</dbReference>
<dbReference type="InterPro" id="IPR000524">
    <property type="entry name" value="Tscrpt_reg_HTH_GntR"/>
</dbReference>
<dbReference type="Proteomes" id="UP000617734">
    <property type="component" value="Unassembled WGS sequence"/>
</dbReference>
<reference evidence="6" key="1">
    <citation type="journal article" date="2014" name="Int. J. Syst. Evol. Microbiol.">
        <title>Complete genome sequence of Corynebacterium casei LMG S-19264T (=DSM 44701T), isolated from a smear-ripened cheese.</title>
        <authorList>
            <consortium name="US DOE Joint Genome Institute (JGI-PGF)"/>
            <person name="Walter F."/>
            <person name="Albersmeier A."/>
            <person name="Kalinowski J."/>
            <person name="Ruckert C."/>
        </authorList>
    </citation>
    <scope>NUCLEOTIDE SEQUENCE</scope>
    <source>
        <strain evidence="6">JCM 4646</strain>
    </source>
</reference>
<name>A0A919FML1_9ACTN</name>
<dbReference type="SUPFAM" id="SSF64288">
    <property type="entry name" value="Chorismate lyase-like"/>
    <property type="match status" value="1"/>
</dbReference>
<dbReference type="InterPro" id="IPR011663">
    <property type="entry name" value="UTRA"/>
</dbReference>
<evidence type="ECO:0000256" key="1">
    <source>
        <dbReference type="ARBA" id="ARBA00023015"/>
    </source>
</evidence>
<proteinExistence type="predicted"/>
<evidence type="ECO:0000256" key="3">
    <source>
        <dbReference type="ARBA" id="ARBA00023163"/>
    </source>
</evidence>
<dbReference type="SMART" id="SM00866">
    <property type="entry name" value="UTRA"/>
    <property type="match status" value="1"/>
</dbReference>
<gene>
    <name evidence="6" type="ORF">GCM10018781_25580</name>
</gene>
<dbReference type="PANTHER" id="PTHR44846">
    <property type="entry name" value="MANNOSYL-D-GLYCERATE TRANSPORT/METABOLISM SYSTEM REPRESSOR MNGR-RELATED"/>
    <property type="match status" value="1"/>
</dbReference>
<dbReference type="GO" id="GO:0003700">
    <property type="term" value="F:DNA-binding transcription factor activity"/>
    <property type="evidence" value="ECO:0007669"/>
    <property type="project" value="InterPro"/>
</dbReference>
<organism evidence="6 7">
    <name type="scientific">Kitasatospora indigofera</name>
    <dbReference type="NCBI Taxonomy" id="67307"/>
    <lineage>
        <taxon>Bacteria</taxon>
        <taxon>Bacillati</taxon>
        <taxon>Actinomycetota</taxon>
        <taxon>Actinomycetes</taxon>
        <taxon>Kitasatosporales</taxon>
        <taxon>Streptomycetaceae</taxon>
        <taxon>Kitasatospora</taxon>
    </lineage>
</organism>
<dbReference type="GO" id="GO:0045892">
    <property type="term" value="P:negative regulation of DNA-templated transcription"/>
    <property type="evidence" value="ECO:0007669"/>
    <property type="project" value="TreeGrafter"/>
</dbReference>
<evidence type="ECO:0000313" key="6">
    <source>
        <dbReference type="EMBL" id="GHH68486.1"/>
    </source>
</evidence>
<comment type="caution">
    <text evidence="6">The sequence shown here is derived from an EMBL/GenBank/DDBJ whole genome shotgun (WGS) entry which is preliminary data.</text>
</comment>
<evidence type="ECO:0000256" key="4">
    <source>
        <dbReference type="SAM" id="MobiDB-lite"/>
    </source>
</evidence>
<dbReference type="Pfam" id="PF07702">
    <property type="entry name" value="UTRA"/>
    <property type="match status" value="1"/>
</dbReference>
<evidence type="ECO:0000313" key="7">
    <source>
        <dbReference type="Proteomes" id="UP000617734"/>
    </source>
</evidence>
<dbReference type="RefSeq" id="WP_190210914.1">
    <property type="nucleotide sequence ID" value="NZ_BNBO01000010.1"/>
</dbReference>
<accession>A0A919FML1</accession>
<feature type="region of interest" description="Disordered" evidence="4">
    <location>
        <begin position="78"/>
        <end position="103"/>
    </location>
</feature>
<dbReference type="InterPro" id="IPR036390">
    <property type="entry name" value="WH_DNA-bd_sf"/>
</dbReference>
<dbReference type="SMART" id="SM00345">
    <property type="entry name" value="HTH_GNTR"/>
    <property type="match status" value="1"/>
</dbReference>
<dbReference type="PANTHER" id="PTHR44846:SF17">
    <property type="entry name" value="GNTR-FAMILY TRANSCRIPTIONAL REGULATOR"/>
    <property type="match status" value="1"/>
</dbReference>
<reference evidence="6" key="2">
    <citation type="submission" date="2020-09" db="EMBL/GenBank/DDBJ databases">
        <authorList>
            <person name="Sun Q."/>
            <person name="Ohkuma M."/>
        </authorList>
    </citation>
    <scope>NUCLEOTIDE SEQUENCE</scope>
    <source>
        <strain evidence="6">JCM 4646</strain>
    </source>
</reference>
<feature type="domain" description="HTH gntR-type" evidence="5">
    <location>
        <begin position="1"/>
        <end position="70"/>
    </location>
</feature>
<feature type="compositionally biased region" description="Basic and acidic residues" evidence="4">
    <location>
        <begin position="81"/>
        <end position="103"/>
    </location>
</feature>
<evidence type="ECO:0000259" key="5">
    <source>
        <dbReference type="PROSITE" id="PS50949"/>
    </source>
</evidence>
<sequence>MAKYEKIADDLRIRIRAGEWLPGGKLPSETPDLTGHYKTSLPTIRQALGVLAAEGVVDKVHGRGNFVRKPRKLVVRTNQRHQWEKDRARLSDTTRRETGATEHDTGLTVSDLVFSADFQKVEANEDLAHVFGVAPGTQLLERIYRTRYQEEDAPFNLSHSYLVYDVVKANPELLDPSTEPWPGGTQNQLFTIGIELDRIDEHLTARPPTAEEAEELGLRAGVSVIVLRKVSIDTGGRVVEVSDVTLPGDRTELVFTTPLNRW</sequence>
<keyword evidence="7" id="KW-1185">Reference proteome</keyword>
<keyword evidence="1" id="KW-0805">Transcription regulation</keyword>
<keyword evidence="2" id="KW-0238">DNA-binding</keyword>
<protein>
    <submittedName>
        <fullName evidence="6">Transcriptional regulator</fullName>
    </submittedName>
</protein>
<dbReference type="Pfam" id="PF00392">
    <property type="entry name" value="GntR"/>
    <property type="match status" value="1"/>
</dbReference>
<keyword evidence="3" id="KW-0804">Transcription</keyword>
<evidence type="ECO:0000256" key="2">
    <source>
        <dbReference type="ARBA" id="ARBA00023125"/>
    </source>
</evidence>
<dbReference type="InterPro" id="IPR050679">
    <property type="entry name" value="Bact_HTH_transcr_reg"/>
</dbReference>